<dbReference type="SUPFAM" id="SSF53474">
    <property type="entry name" value="alpha/beta-Hydrolases"/>
    <property type="match status" value="1"/>
</dbReference>
<dbReference type="Proteomes" id="UP000218767">
    <property type="component" value="Unassembled WGS sequence"/>
</dbReference>
<dbReference type="EMBL" id="NVUL01000067">
    <property type="protein sequence ID" value="PCI75797.1"/>
    <property type="molecule type" value="Genomic_DNA"/>
</dbReference>
<feature type="domain" description="Dienelactone hydrolase" evidence="2">
    <location>
        <begin position="63"/>
        <end position="289"/>
    </location>
</feature>
<reference evidence="4" key="1">
    <citation type="submission" date="2017-08" db="EMBL/GenBank/DDBJ databases">
        <title>A dynamic microbial community with high functional redundancy inhabits the cold, oxic subseafloor aquifer.</title>
        <authorList>
            <person name="Tully B.J."/>
            <person name="Wheat C.G."/>
            <person name="Glazer B.T."/>
            <person name="Huber J.A."/>
        </authorList>
    </citation>
    <scope>NUCLEOTIDE SEQUENCE [LARGE SCALE GENOMIC DNA]</scope>
</reference>
<dbReference type="AlphaFoldDB" id="A0A2A4X147"/>
<gene>
    <name evidence="3" type="ORF">COB20_12065</name>
</gene>
<evidence type="ECO:0000259" key="2">
    <source>
        <dbReference type="Pfam" id="PF01738"/>
    </source>
</evidence>
<dbReference type="GO" id="GO:0016787">
    <property type="term" value="F:hydrolase activity"/>
    <property type="evidence" value="ECO:0007669"/>
    <property type="project" value="UniProtKB-KW"/>
</dbReference>
<organism evidence="3 4">
    <name type="scientific">SAR86 cluster bacterium</name>
    <dbReference type="NCBI Taxonomy" id="2030880"/>
    <lineage>
        <taxon>Bacteria</taxon>
        <taxon>Pseudomonadati</taxon>
        <taxon>Pseudomonadota</taxon>
        <taxon>Gammaproteobacteria</taxon>
        <taxon>SAR86 cluster</taxon>
    </lineage>
</organism>
<feature type="signal peptide" evidence="1">
    <location>
        <begin position="1"/>
        <end position="44"/>
    </location>
</feature>
<feature type="chain" id="PRO_5011974989" evidence="1">
    <location>
        <begin position="45"/>
        <end position="292"/>
    </location>
</feature>
<dbReference type="Pfam" id="PF01738">
    <property type="entry name" value="DLH"/>
    <property type="match status" value="1"/>
</dbReference>
<dbReference type="PROSITE" id="PS51318">
    <property type="entry name" value="TAT"/>
    <property type="match status" value="1"/>
</dbReference>
<dbReference type="InterPro" id="IPR006311">
    <property type="entry name" value="TAT_signal"/>
</dbReference>
<keyword evidence="3" id="KW-0378">Hydrolase</keyword>
<evidence type="ECO:0000313" key="4">
    <source>
        <dbReference type="Proteomes" id="UP000218767"/>
    </source>
</evidence>
<sequence>MCDLDTQKDAEKFLTSKGKLSRRKFNKLTATASVAMLLPPVANAQDVTESDVSITTPDGVADCYFVHPSSGSHAAVIVWPDILGLRPAFRLMGKRLAQSGYTVLVVNPFYRDAVSPVVGEGASFGQPEIREIVLPMARNLNAETHFTDARTMVNWLDQQSATDTSRRIGTTGYCMGGPMVMRTVAAVPDRLGAGGTFHGGGLATDADNSPHLLIPQTQSAMLHCVAANDDDSNPEAKVTLGEAYAAADLSAEIEVYGGTLHGWCPPDSQVYNEAQAERAWSRLLNLFENNLA</sequence>
<name>A0A2A4X147_9GAMM</name>
<dbReference type="Gene3D" id="3.40.50.1820">
    <property type="entry name" value="alpha/beta hydrolase"/>
    <property type="match status" value="1"/>
</dbReference>
<accession>A0A2A4X147</accession>
<proteinExistence type="predicted"/>
<dbReference type="InterPro" id="IPR029058">
    <property type="entry name" value="AB_hydrolase_fold"/>
</dbReference>
<dbReference type="PANTHER" id="PTHR46623:SF10">
    <property type="entry name" value="CARBOXYMETHYLENEBUTENOLIDASE HOMOLOG"/>
    <property type="match status" value="1"/>
</dbReference>
<evidence type="ECO:0000256" key="1">
    <source>
        <dbReference type="SAM" id="SignalP"/>
    </source>
</evidence>
<keyword evidence="1" id="KW-0732">Signal</keyword>
<dbReference type="InterPro" id="IPR051049">
    <property type="entry name" value="Dienelactone_hydrolase-like"/>
</dbReference>
<comment type="caution">
    <text evidence="3">The sequence shown here is derived from an EMBL/GenBank/DDBJ whole genome shotgun (WGS) entry which is preliminary data.</text>
</comment>
<dbReference type="PANTHER" id="PTHR46623">
    <property type="entry name" value="CARBOXYMETHYLENEBUTENOLIDASE-RELATED"/>
    <property type="match status" value="1"/>
</dbReference>
<evidence type="ECO:0000313" key="3">
    <source>
        <dbReference type="EMBL" id="PCI75797.1"/>
    </source>
</evidence>
<protein>
    <submittedName>
        <fullName evidence="3">Dienelactone hydrolase</fullName>
    </submittedName>
</protein>
<dbReference type="InterPro" id="IPR002925">
    <property type="entry name" value="Dienelactn_hydro"/>
</dbReference>